<evidence type="ECO:0000256" key="6">
    <source>
        <dbReference type="PIRNR" id="PIRNR003097"/>
    </source>
</evidence>
<dbReference type="AlphaFoldDB" id="A0A936K7H1"/>
<evidence type="ECO:0000313" key="9">
    <source>
        <dbReference type="EMBL" id="MBK8573919.1"/>
    </source>
</evidence>
<protein>
    <recommendedName>
        <fullName evidence="6">Cell division protein FtsX</fullName>
    </recommendedName>
</protein>
<dbReference type="InterPro" id="IPR004513">
    <property type="entry name" value="FtsX"/>
</dbReference>
<dbReference type="EMBL" id="JADKCH010000033">
    <property type="protein sequence ID" value="MBK8573919.1"/>
    <property type="molecule type" value="Genomic_DNA"/>
</dbReference>
<proteinExistence type="inferred from homology"/>
<keyword evidence="6" id="KW-0131">Cell cycle</keyword>
<feature type="transmembrane region" description="Helical" evidence="7">
    <location>
        <begin position="221"/>
        <end position="246"/>
    </location>
</feature>
<dbReference type="Pfam" id="PF02687">
    <property type="entry name" value="FtsX"/>
    <property type="match status" value="1"/>
</dbReference>
<evidence type="ECO:0000256" key="1">
    <source>
        <dbReference type="ARBA" id="ARBA00004651"/>
    </source>
</evidence>
<keyword evidence="4 7" id="KW-1133">Transmembrane helix</keyword>
<feature type="transmembrane region" description="Helical" evidence="7">
    <location>
        <begin position="266"/>
        <end position="292"/>
    </location>
</feature>
<evidence type="ECO:0000256" key="4">
    <source>
        <dbReference type="ARBA" id="ARBA00022989"/>
    </source>
</evidence>
<dbReference type="InterPro" id="IPR003838">
    <property type="entry name" value="ABC3_permease_C"/>
</dbReference>
<sequence length="309" mass="33191">MTGLRLLGLLIQDVLRDLLRHRGQYLLAVLTLASGLLLAGGGLLLVESLDRFVGRLEGMAKVVAYAAEGRSLDETAGRLQRDPRFREVRRMSAEENRRRFLSATREAGLLLESAGQDALPESLELTLRQDLASGGKAVEVGESLRGMPGVGDVLVDQERLENLQRMARMLRSALATLGTVLLLAAGFATGNVIRMSILAREEEITIMRLVGASESFIRTPLLLEGAFLGLVGSLLALLGLFGLWLPLSRGVGGLSPLLVELARLGFFSWGSMLLLAFVGAATGALGALWAFWATRKAQRAEEALMEGAG</sequence>
<dbReference type="GO" id="GO:0005886">
    <property type="term" value="C:plasma membrane"/>
    <property type="evidence" value="ECO:0007669"/>
    <property type="project" value="UniProtKB-SubCell"/>
</dbReference>
<feature type="transmembrane region" description="Helical" evidence="7">
    <location>
        <begin position="173"/>
        <end position="193"/>
    </location>
</feature>
<evidence type="ECO:0000256" key="5">
    <source>
        <dbReference type="ARBA" id="ARBA00023136"/>
    </source>
</evidence>
<dbReference type="PIRSF" id="PIRSF003097">
    <property type="entry name" value="FtsX"/>
    <property type="match status" value="1"/>
</dbReference>
<evidence type="ECO:0000259" key="8">
    <source>
        <dbReference type="Pfam" id="PF02687"/>
    </source>
</evidence>
<reference evidence="9 10" key="1">
    <citation type="submission" date="2020-10" db="EMBL/GenBank/DDBJ databases">
        <title>Connecting structure to function with the recovery of over 1000 high-quality activated sludge metagenome-assembled genomes encoding full-length rRNA genes using long-read sequencing.</title>
        <authorList>
            <person name="Singleton C.M."/>
            <person name="Petriglieri F."/>
            <person name="Kristensen J.M."/>
            <person name="Kirkegaard R.H."/>
            <person name="Michaelsen T.Y."/>
            <person name="Andersen M.H."/>
            <person name="Karst S.M."/>
            <person name="Dueholm M.S."/>
            <person name="Nielsen P.H."/>
            <person name="Albertsen M."/>
        </authorList>
    </citation>
    <scope>NUCLEOTIDE SEQUENCE [LARGE SCALE GENOMIC DNA]</scope>
    <source>
        <strain evidence="9">OdNE_18-Q3-R46-58_MAXAC.008</strain>
    </source>
</reference>
<dbReference type="GO" id="GO:0051301">
    <property type="term" value="P:cell division"/>
    <property type="evidence" value="ECO:0007669"/>
    <property type="project" value="UniProtKB-KW"/>
</dbReference>
<evidence type="ECO:0000313" key="10">
    <source>
        <dbReference type="Proteomes" id="UP000709959"/>
    </source>
</evidence>
<feature type="transmembrane region" description="Helical" evidence="7">
    <location>
        <begin position="25"/>
        <end position="46"/>
    </location>
</feature>
<dbReference type="Proteomes" id="UP000709959">
    <property type="component" value="Unassembled WGS sequence"/>
</dbReference>
<keyword evidence="2 6" id="KW-1003">Cell membrane</keyword>
<feature type="domain" description="ABC3 transporter permease C-terminal" evidence="8">
    <location>
        <begin position="177"/>
        <end position="297"/>
    </location>
</feature>
<name>A0A936K7H1_9BACT</name>
<dbReference type="PANTHER" id="PTHR47755:SF1">
    <property type="entry name" value="CELL DIVISION PROTEIN FTSX"/>
    <property type="match status" value="1"/>
</dbReference>
<evidence type="ECO:0000256" key="2">
    <source>
        <dbReference type="ARBA" id="ARBA00022475"/>
    </source>
</evidence>
<organism evidence="9 10">
    <name type="scientific">Candidatus Geothrix odensensis</name>
    <dbReference type="NCBI Taxonomy" id="2954440"/>
    <lineage>
        <taxon>Bacteria</taxon>
        <taxon>Pseudomonadati</taxon>
        <taxon>Acidobacteriota</taxon>
        <taxon>Holophagae</taxon>
        <taxon>Holophagales</taxon>
        <taxon>Holophagaceae</taxon>
        <taxon>Geothrix</taxon>
    </lineage>
</organism>
<gene>
    <name evidence="9" type="ORF">IPN91_15155</name>
</gene>
<comment type="subcellular location">
    <subcellularLocation>
        <location evidence="1">Cell membrane</location>
        <topology evidence="1">Multi-pass membrane protein</topology>
    </subcellularLocation>
</comment>
<evidence type="ECO:0000256" key="7">
    <source>
        <dbReference type="SAM" id="Phobius"/>
    </source>
</evidence>
<keyword evidence="5 6" id="KW-0472">Membrane</keyword>
<keyword evidence="6" id="KW-0132">Cell division</keyword>
<keyword evidence="3 7" id="KW-0812">Transmembrane</keyword>
<dbReference type="PANTHER" id="PTHR47755">
    <property type="entry name" value="CELL DIVISION PROTEIN FTSX"/>
    <property type="match status" value="1"/>
</dbReference>
<dbReference type="Gene3D" id="3.30.70.3040">
    <property type="match status" value="1"/>
</dbReference>
<accession>A0A936K7H1</accession>
<comment type="caution">
    <text evidence="9">The sequence shown here is derived from an EMBL/GenBank/DDBJ whole genome shotgun (WGS) entry which is preliminary data.</text>
</comment>
<evidence type="ECO:0000256" key="3">
    <source>
        <dbReference type="ARBA" id="ARBA00022692"/>
    </source>
</evidence>
<comment type="similarity">
    <text evidence="6">Belongs to the ABC-4 integral membrane protein family. FtsX subfamily.</text>
</comment>